<dbReference type="Proteomes" id="UP000243232">
    <property type="component" value="Chromosome I"/>
</dbReference>
<dbReference type="PROSITE" id="PS00059">
    <property type="entry name" value="ADH_ZINC"/>
    <property type="match status" value="1"/>
</dbReference>
<keyword evidence="4" id="KW-0560">Oxidoreductase</keyword>
<name>A0A1H2FM66_9PSED</name>
<dbReference type="GO" id="GO:0016616">
    <property type="term" value="F:oxidoreductase activity, acting on the CH-OH group of donors, NAD or NADP as acceptor"/>
    <property type="evidence" value="ECO:0007669"/>
    <property type="project" value="UniProtKB-ARBA"/>
</dbReference>
<dbReference type="RefSeq" id="WP_090194121.1">
    <property type="nucleotide sequence ID" value="NZ_LT629785.1"/>
</dbReference>
<dbReference type="Gene3D" id="3.40.50.720">
    <property type="entry name" value="NAD(P)-binding Rossmann-like Domain"/>
    <property type="match status" value="1"/>
</dbReference>
<accession>A0A1H2FM66</accession>
<dbReference type="EMBL" id="LT629785">
    <property type="protein sequence ID" value="SDU08427.1"/>
    <property type="molecule type" value="Genomic_DNA"/>
</dbReference>
<evidence type="ECO:0000259" key="6">
    <source>
        <dbReference type="SMART" id="SM00829"/>
    </source>
</evidence>
<evidence type="ECO:0000256" key="2">
    <source>
        <dbReference type="ARBA" id="ARBA00022723"/>
    </source>
</evidence>
<dbReference type="Pfam" id="PF08240">
    <property type="entry name" value="ADH_N"/>
    <property type="match status" value="1"/>
</dbReference>
<dbReference type="PANTHER" id="PTHR42813">
    <property type="entry name" value="ZINC-TYPE ALCOHOL DEHYDROGENASE-LIKE"/>
    <property type="match status" value="1"/>
</dbReference>
<dbReference type="SMART" id="SM00829">
    <property type="entry name" value="PKS_ER"/>
    <property type="match status" value="1"/>
</dbReference>
<dbReference type="STRING" id="364197.SAMN05216296_1677"/>
<dbReference type="InterPro" id="IPR013149">
    <property type="entry name" value="ADH-like_C"/>
</dbReference>
<feature type="domain" description="Enoyl reductase (ER)" evidence="6">
    <location>
        <begin position="8"/>
        <end position="348"/>
    </location>
</feature>
<proteinExistence type="inferred from homology"/>
<dbReference type="InterPro" id="IPR002328">
    <property type="entry name" value="ADH_Zn_CS"/>
</dbReference>
<dbReference type="Gene3D" id="3.90.180.10">
    <property type="entry name" value="Medium-chain alcohol dehydrogenases, catalytic domain"/>
    <property type="match status" value="1"/>
</dbReference>
<dbReference type="InterPro" id="IPR036291">
    <property type="entry name" value="NAD(P)-bd_dom_sf"/>
</dbReference>
<gene>
    <name evidence="7" type="ORF">SAMN05216296_1677</name>
</gene>
<evidence type="ECO:0000256" key="4">
    <source>
        <dbReference type="ARBA" id="ARBA00023002"/>
    </source>
</evidence>
<keyword evidence="3 5" id="KW-0862">Zinc</keyword>
<evidence type="ECO:0000313" key="8">
    <source>
        <dbReference type="Proteomes" id="UP000243232"/>
    </source>
</evidence>
<dbReference type="OrthoDB" id="9773078at2"/>
<organism evidence="7 8">
    <name type="scientific">Pseudomonas pohangensis</name>
    <dbReference type="NCBI Taxonomy" id="364197"/>
    <lineage>
        <taxon>Bacteria</taxon>
        <taxon>Pseudomonadati</taxon>
        <taxon>Pseudomonadota</taxon>
        <taxon>Gammaproteobacteria</taxon>
        <taxon>Pseudomonadales</taxon>
        <taxon>Pseudomonadaceae</taxon>
        <taxon>Pseudomonas</taxon>
    </lineage>
</organism>
<dbReference type="InterPro" id="IPR013154">
    <property type="entry name" value="ADH-like_N"/>
</dbReference>
<evidence type="ECO:0000313" key="7">
    <source>
        <dbReference type="EMBL" id="SDU08427.1"/>
    </source>
</evidence>
<dbReference type="Pfam" id="PF00107">
    <property type="entry name" value="ADH_zinc_N"/>
    <property type="match status" value="1"/>
</dbReference>
<comment type="similarity">
    <text evidence="5">Belongs to the zinc-containing alcohol dehydrogenase family.</text>
</comment>
<comment type="cofactor">
    <cofactor evidence="1 5">
        <name>Zn(2+)</name>
        <dbReference type="ChEBI" id="CHEBI:29105"/>
    </cofactor>
</comment>
<dbReference type="SUPFAM" id="SSF51735">
    <property type="entry name" value="NAD(P)-binding Rossmann-fold domains"/>
    <property type="match status" value="1"/>
</dbReference>
<evidence type="ECO:0000256" key="3">
    <source>
        <dbReference type="ARBA" id="ARBA00022833"/>
    </source>
</evidence>
<dbReference type="InterPro" id="IPR020843">
    <property type="entry name" value="ER"/>
</dbReference>
<evidence type="ECO:0000256" key="1">
    <source>
        <dbReference type="ARBA" id="ARBA00001947"/>
    </source>
</evidence>
<evidence type="ECO:0000256" key="5">
    <source>
        <dbReference type="RuleBase" id="RU361277"/>
    </source>
</evidence>
<dbReference type="SUPFAM" id="SSF50129">
    <property type="entry name" value="GroES-like"/>
    <property type="match status" value="1"/>
</dbReference>
<keyword evidence="8" id="KW-1185">Reference proteome</keyword>
<dbReference type="GO" id="GO:0008270">
    <property type="term" value="F:zinc ion binding"/>
    <property type="evidence" value="ECO:0007669"/>
    <property type="project" value="InterPro"/>
</dbReference>
<dbReference type="AlphaFoldDB" id="A0A1H2FM66"/>
<reference evidence="8" key="1">
    <citation type="submission" date="2016-10" db="EMBL/GenBank/DDBJ databases">
        <authorList>
            <person name="Varghese N."/>
            <person name="Submissions S."/>
        </authorList>
    </citation>
    <scope>NUCLEOTIDE SEQUENCE [LARGE SCALE GENOMIC DNA]</scope>
    <source>
        <strain evidence="8">DSM 17875</strain>
    </source>
</reference>
<protein>
    <submittedName>
        <fullName evidence="7">2-desacetyl-2-hydroxyethyl bacteriochlorophyllide A dehydrogenase</fullName>
    </submittedName>
</protein>
<sequence>MKALVFHGPKDLRYESFADPKISQDRSLIIQVQKCSICGSDLHMYHGDRIALFDYSKPMAHFCTGHETIGEVVEVGKAVTTHKVGDRILVAGGSGCGLCKRCLKGEINLCEGNTRGQPSTAYGISPGLNGGHAQYMEVPFADTGAAKIPDGVTDEQAILLTDALATGYYGVKMANVKPGDSVAVIGQGPVGLMAAEAALAVGAARVYCIDMQASRLKLAAKFGGIPLTPDQARERIMHDTNGIGVDAVIEAVGVGPTLKQAAMMLRFGGSMSILGILQKGTELPLQIMQAKSLRVHAGIAGIANLWEELIPLVQGGRIKGEGIFTHHLSLSEGAEAFRLFDAREDGVIKTLITP</sequence>
<keyword evidence="2 5" id="KW-0479">Metal-binding</keyword>
<dbReference type="InterPro" id="IPR011032">
    <property type="entry name" value="GroES-like_sf"/>
</dbReference>